<dbReference type="Proteomes" id="UP000008680">
    <property type="component" value="Chromosome"/>
</dbReference>
<gene>
    <name evidence="3" type="ordered locus">mru_0776</name>
</gene>
<protein>
    <recommendedName>
        <fullName evidence="2">Gamma-glutamylcyclotransferase AIG2-like domain-containing protein</fullName>
    </recommendedName>
</protein>
<dbReference type="Pfam" id="PF06094">
    <property type="entry name" value="GGACT"/>
    <property type="match status" value="1"/>
</dbReference>
<comment type="similarity">
    <text evidence="1">Belongs to the gamma-glutamylcyclotransferase family.</text>
</comment>
<dbReference type="EMBL" id="CP001719">
    <property type="protein sequence ID" value="ADC46627.1"/>
    <property type="molecule type" value="Genomic_DNA"/>
</dbReference>
<dbReference type="HOGENOM" id="CLU_545892_0_0_2"/>
<keyword evidence="4" id="KW-1185">Reference proteome</keyword>
<dbReference type="InterPro" id="IPR036568">
    <property type="entry name" value="GGCT-like_sf"/>
</dbReference>
<dbReference type="PANTHER" id="PTHR12510">
    <property type="entry name" value="TROPONIN C-AKIN-1 PROTEIN"/>
    <property type="match status" value="1"/>
</dbReference>
<evidence type="ECO:0000259" key="2">
    <source>
        <dbReference type="Pfam" id="PF06094"/>
    </source>
</evidence>
<dbReference type="GO" id="GO:0005829">
    <property type="term" value="C:cytosol"/>
    <property type="evidence" value="ECO:0007669"/>
    <property type="project" value="TreeGrafter"/>
</dbReference>
<dbReference type="AlphaFoldDB" id="D3E266"/>
<feature type="domain" description="Gamma-glutamylcyclotransferase AIG2-like" evidence="2">
    <location>
        <begin position="189"/>
        <end position="292"/>
    </location>
</feature>
<dbReference type="Gene3D" id="3.10.490.10">
    <property type="entry name" value="Gamma-glutamyl cyclotransferase-like"/>
    <property type="match status" value="2"/>
</dbReference>
<name>D3E266_METRM</name>
<accession>D3E266</accession>
<dbReference type="SUPFAM" id="SSF110857">
    <property type="entry name" value="Gamma-glutamyl cyclotransferase-like"/>
    <property type="match status" value="1"/>
</dbReference>
<dbReference type="OrthoDB" id="100169at2157"/>
<evidence type="ECO:0000313" key="4">
    <source>
        <dbReference type="Proteomes" id="UP000008680"/>
    </source>
</evidence>
<dbReference type="InterPro" id="IPR009288">
    <property type="entry name" value="AIG2-like_dom"/>
</dbReference>
<dbReference type="STRING" id="634498.mru_0776"/>
<dbReference type="PANTHER" id="PTHR12510:SF4">
    <property type="entry name" value="GAMMA-GLUTAMYLAMINECYCLOTRANSFERASE"/>
    <property type="match status" value="1"/>
</dbReference>
<dbReference type="KEGG" id="mru:mru_0776"/>
<dbReference type="RefSeq" id="WP_012955578.1">
    <property type="nucleotide sequence ID" value="NC_013790.1"/>
</dbReference>
<reference evidence="3 4" key="1">
    <citation type="journal article" date="2010" name="PLoS ONE">
        <title>The genome sequence of the rumen methanogen Methanobrevibacter ruminantium reveals new possibilities for controlling ruminant methane emissions.</title>
        <authorList>
            <person name="Leahy S.C."/>
            <person name="Kelly W.J."/>
            <person name="Altermann E."/>
            <person name="Ronimus R.S."/>
            <person name="Yeoman C.J."/>
            <person name="Pacheco D.M."/>
            <person name="Li D."/>
            <person name="Kong Z."/>
            <person name="McTavish S."/>
            <person name="Sang C."/>
            <person name="Lambie S.C."/>
            <person name="Janssen P.H."/>
            <person name="Dey D."/>
            <person name="Attwood G.T."/>
        </authorList>
    </citation>
    <scope>NUCLEOTIDE SEQUENCE [LARGE SCALE GENOMIC DNA]</scope>
    <source>
        <strain evidence="4">ATCC 35063 / DSM 1093 / JCM 13430 / OCM 146 / M1</strain>
    </source>
</reference>
<dbReference type="GeneID" id="8770425"/>
<dbReference type="CDD" id="cd06661">
    <property type="entry name" value="GGCT_like"/>
    <property type="match status" value="1"/>
</dbReference>
<evidence type="ECO:0000313" key="3">
    <source>
        <dbReference type="EMBL" id="ADC46627.1"/>
    </source>
</evidence>
<sequence length="468" mass="54024">MTTLKLTRLNEPNIEKLYEMKSALRNILEEGDFKNLNTILDFQDKDGSFKLFSTYRIPSDARVDFCHEPTYICSSILMKAYLTGDSELRQKIETPLIHGLERCCCRNLTGHGYDSLQGQIDALNIFMKGGLREFIDLHPDLNSKFTEMILNIMVEFDAREEQGIFKGTWGEDYKEDILKINEYFSTRKVFVYGTLMNGESNHHFLENSICLGKAAIEGYDMYNVGGWYPAIIPGNSRIIGELYEVPENDMASIDMLEGEGSLYIRKCEITTGNELAYIYEYAQDTEGLEKIDSWKDYVWYVSYGSNMLEERFLYYIEGGCFEGSASYRYPCEDPTRPLEKRAIDIPYDMYFGNYSGSWHGGGVSFLDTEKEGHALGTAYLITREQFEHVAAEENGGRPPNGNGYWYENIINLGEMDGFEMLTVTNKDLREYNRPSDEYLETLERGIRENWPDMSEEDIDDYLNSCIRE</sequence>
<proteinExistence type="inferred from homology"/>
<dbReference type="InterPro" id="IPR039126">
    <property type="entry name" value="GGACT"/>
</dbReference>
<evidence type="ECO:0000256" key="1">
    <source>
        <dbReference type="ARBA" id="ARBA00008861"/>
    </source>
</evidence>
<dbReference type="InterPro" id="IPR013024">
    <property type="entry name" value="GGCT-like"/>
</dbReference>
<dbReference type="eggNOG" id="arCOG03271">
    <property type="taxonomic scope" value="Archaea"/>
</dbReference>
<dbReference type="GO" id="GO:0061929">
    <property type="term" value="F:gamma-glutamylaminecyclotransferase activity"/>
    <property type="evidence" value="ECO:0007669"/>
    <property type="project" value="InterPro"/>
</dbReference>
<organism evidence="3 4">
    <name type="scientific">Methanobrevibacter ruminantium (strain ATCC 35063 / DSM 1093 / JCM 13430 / OCM 146 / M1)</name>
    <name type="common">Methanobacterium ruminantium</name>
    <dbReference type="NCBI Taxonomy" id="634498"/>
    <lineage>
        <taxon>Archaea</taxon>
        <taxon>Methanobacteriati</taxon>
        <taxon>Methanobacteriota</taxon>
        <taxon>Methanomada group</taxon>
        <taxon>Methanobacteria</taxon>
        <taxon>Methanobacteriales</taxon>
        <taxon>Methanobacteriaceae</taxon>
        <taxon>Methanobrevibacter</taxon>
    </lineage>
</organism>
<dbReference type="PATRIC" id="fig|634498.28.peg.776"/>